<dbReference type="EMBL" id="MLJW01007767">
    <property type="protein sequence ID" value="OIQ64877.1"/>
    <property type="molecule type" value="Genomic_DNA"/>
</dbReference>
<evidence type="ECO:0000256" key="4">
    <source>
        <dbReference type="ARBA" id="ARBA00023136"/>
    </source>
</evidence>
<protein>
    <submittedName>
        <fullName evidence="5">Type IV secretion system protein virB10</fullName>
    </submittedName>
</protein>
<dbReference type="InterPro" id="IPR042217">
    <property type="entry name" value="T4SS_VirB10/TrbI"/>
</dbReference>
<dbReference type="CDD" id="cd16429">
    <property type="entry name" value="VirB10"/>
    <property type="match status" value="1"/>
</dbReference>
<dbReference type="Gene3D" id="2.40.128.260">
    <property type="entry name" value="Type IV secretion system, VirB10/TraB/TrbI"/>
    <property type="match status" value="1"/>
</dbReference>
<comment type="subcellular location">
    <subcellularLocation>
        <location evidence="1">Membrane</location>
        <topology evidence="1">Single-pass membrane protein</topology>
    </subcellularLocation>
</comment>
<name>A0A1J5PMS9_9ZZZZ</name>
<reference evidence="5" key="1">
    <citation type="submission" date="2016-10" db="EMBL/GenBank/DDBJ databases">
        <title>Sequence of Gallionella enrichment culture.</title>
        <authorList>
            <person name="Poehlein A."/>
            <person name="Muehling M."/>
            <person name="Daniel R."/>
        </authorList>
    </citation>
    <scope>NUCLEOTIDE SEQUENCE</scope>
</reference>
<keyword evidence="3" id="KW-1133">Transmembrane helix</keyword>
<organism evidence="5">
    <name type="scientific">mine drainage metagenome</name>
    <dbReference type="NCBI Taxonomy" id="410659"/>
    <lineage>
        <taxon>unclassified sequences</taxon>
        <taxon>metagenomes</taxon>
        <taxon>ecological metagenomes</taxon>
    </lineage>
</organism>
<dbReference type="GO" id="GO:0016020">
    <property type="term" value="C:membrane"/>
    <property type="evidence" value="ECO:0007669"/>
    <property type="project" value="UniProtKB-SubCell"/>
</dbReference>
<sequence>MHPGTLLIPKGSTLIGSYNSSFKVGQSRVLVAMTRLILPDGRWISLAGTPATDAQGMSGMVADVNNHFLKMFSASFVIGATSLLLPSSQQNITVTSPTNSGTQTGGTIFAQTLQQTVQQLLQRNVNIQPTGTVQPGTPFDFMVSRDLLISPYEGFN</sequence>
<evidence type="ECO:0000256" key="3">
    <source>
        <dbReference type="ARBA" id="ARBA00022989"/>
    </source>
</evidence>
<keyword evidence="2" id="KW-0812">Transmembrane</keyword>
<gene>
    <name evidence="5" type="ORF">GALL_535720</name>
</gene>
<keyword evidence="4" id="KW-0472">Membrane</keyword>
<evidence type="ECO:0000256" key="1">
    <source>
        <dbReference type="ARBA" id="ARBA00004167"/>
    </source>
</evidence>
<evidence type="ECO:0000256" key="2">
    <source>
        <dbReference type="ARBA" id="ARBA00022692"/>
    </source>
</evidence>
<dbReference type="AlphaFoldDB" id="A0A1J5PMS9"/>
<evidence type="ECO:0000313" key="5">
    <source>
        <dbReference type="EMBL" id="OIQ64877.1"/>
    </source>
</evidence>
<comment type="caution">
    <text evidence="5">The sequence shown here is derived from an EMBL/GenBank/DDBJ whole genome shotgun (WGS) entry which is preliminary data.</text>
</comment>
<dbReference type="InterPro" id="IPR005498">
    <property type="entry name" value="T4SS_VirB10/TraB/TrbI"/>
</dbReference>
<accession>A0A1J5PMS9</accession>
<dbReference type="Pfam" id="PF03743">
    <property type="entry name" value="TrbI"/>
    <property type="match status" value="1"/>
</dbReference>
<proteinExistence type="predicted"/>